<dbReference type="InterPro" id="IPR001932">
    <property type="entry name" value="PPM-type_phosphatase-like_dom"/>
</dbReference>
<dbReference type="GO" id="GO:0004722">
    <property type="term" value="F:protein serine/threonine phosphatase activity"/>
    <property type="evidence" value="ECO:0007669"/>
    <property type="project" value="InterPro"/>
</dbReference>
<evidence type="ECO:0000259" key="1">
    <source>
        <dbReference type="PROSITE" id="PS51746"/>
    </source>
</evidence>
<feature type="domain" description="PPM-type phosphatase" evidence="1">
    <location>
        <begin position="43"/>
        <end position="246"/>
    </location>
</feature>
<dbReference type="Proteomes" id="UP001187192">
    <property type="component" value="Unassembled WGS sequence"/>
</dbReference>
<dbReference type="InterPro" id="IPR036457">
    <property type="entry name" value="PPM-type-like_dom_sf"/>
</dbReference>
<dbReference type="Gene3D" id="3.60.40.10">
    <property type="entry name" value="PPM-type phosphatase domain"/>
    <property type="match status" value="2"/>
</dbReference>
<dbReference type="PANTHER" id="PTHR47992">
    <property type="entry name" value="PROTEIN PHOSPHATASE"/>
    <property type="match status" value="1"/>
</dbReference>
<feature type="non-terminal residue" evidence="2">
    <location>
        <position position="246"/>
    </location>
</feature>
<gene>
    <name evidence="2" type="ORF">TIFTF001_022517</name>
</gene>
<protein>
    <recommendedName>
        <fullName evidence="1">PPM-type phosphatase domain-containing protein</fullName>
    </recommendedName>
</protein>
<name>A0AA88AVX3_FICCA</name>
<sequence length="246" mass="27888">MGLKDLIRLKLKAFRLRRLLIENGKRKKREPSKPSWLTPISHGYQVVDYQWYLGASDDISNSDYDSVLVQREQFGELELWYFGVSDARIDDGVFKYLQTHFFDKKPNEAQVSIKGEETMRKAYVGIKAKIRETQKAEEISKLGSVSVLVINEELVIASMGDYGVVLCRNGVAHHINGKRQQLVHMLACQAGNTKTSLQSESSELLVGTGRVDSDTEFVILASTGIWEVMKAQEAVNLIWHLEDPQE</sequence>
<dbReference type="PROSITE" id="PS51746">
    <property type="entry name" value="PPM_2"/>
    <property type="match status" value="1"/>
</dbReference>
<dbReference type="EMBL" id="BTGU01000046">
    <property type="protein sequence ID" value="GMN53386.1"/>
    <property type="molecule type" value="Genomic_DNA"/>
</dbReference>
<dbReference type="Pfam" id="PF00481">
    <property type="entry name" value="PP2C"/>
    <property type="match status" value="2"/>
</dbReference>
<comment type="caution">
    <text evidence="2">The sequence shown here is derived from an EMBL/GenBank/DDBJ whole genome shotgun (WGS) entry which is preliminary data.</text>
</comment>
<dbReference type="SUPFAM" id="SSF81606">
    <property type="entry name" value="PP2C-like"/>
    <property type="match status" value="1"/>
</dbReference>
<proteinExistence type="predicted"/>
<evidence type="ECO:0000313" key="2">
    <source>
        <dbReference type="EMBL" id="GMN53386.1"/>
    </source>
</evidence>
<evidence type="ECO:0000313" key="3">
    <source>
        <dbReference type="Proteomes" id="UP001187192"/>
    </source>
</evidence>
<dbReference type="InterPro" id="IPR015655">
    <property type="entry name" value="PP2C"/>
</dbReference>
<accession>A0AA88AVX3</accession>
<reference evidence="2" key="1">
    <citation type="submission" date="2023-07" db="EMBL/GenBank/DDBJ databases">
        <title>draft genome sequence of fig (Ficus carica).</title>
        <authorList>
            <person name="Takahashi T."/>
            <person name="Nishimura K."/>
        </authorList>
    </citation>
    <scope>NUCLEOTIDE SEQUENCE</scope>
</reference>
<organism evidence="2 3">
    <name type="scientific">Ficus carica</name>
    <name type="common">Common fig</name>
    <dbReference type="NCBI Taxonomy" id="3494"/>
    <lineage>
        <taxon>Eukaryota</taxon>
        <taxon>Viridiplantae</taxon>
        <taxon>Streptophyta</taxon>
        <taxon>Embryophyta</taxon>
        <taxon>Tracheophyta</taxon>
        <taxon>Spermatophyta</taxon>
        <taxon>Magnoliopsida</taxon>
        <taxon>eudicotyledons</taxon>
        <taxon>Gunneridae</taxon>
        <taxon>Pentapetalae</taxon>
        <taxon>rosids</taxon>
        <taxon>fabids</taxon>
        <taxon>Rosales</taxon>
        <taxon>Moraceae</taxon>
        <taxon>Ficeae</taxon>
        <taxon>Ficus</taxon>
    </lineage>
</organism>
<dbReference type="AlphaFoldDB" id="A0AA88AVX3"/>
<keyword evidence="3" id="KW-1185">Reference proteome</keyword>